<dbReference type="OrthoDB" id="6348134at2759"/>
<evidence type="ECO:0000256" key="1">
    <source>
        <dbReference type="ARBA" id="ARBA00022460"/>
    </source>
</evidence>
<keyword evidence="1 2" id="KW-0193">Cuticle</keyword>
<evidence type="ECO:0000313" key="4">
    <source>
        <dbReference type="EMBL" id="KAF0287061.1"/>
    </source>
</evidence>
<keyword evidence="5" id="KW-1185">Reference proteome</keyword>
<dbReference type="InterPro" id="IPR031311">
    <property type="entry name" value="CHIT_BIND_RR_consensus"/>
</dbReference>
<gene>
    <name evidence="4" type="primary">CUA2B_4</name>
    <name evidence="4" type="ORF">FJT64_014468</name>
</gene>
<dbReference type="AlphaFoldDB" id="A0A6A4VBP9"/>
<dbReference type="GO" id="GO:0031012">
    <property type="term" value="C:extracellular matrix"/>
    <property type="evidence" value="ECO:0007669"/>
    <property type="project" value="TreeGrafter"/>
</dbReference>
<dbReference type="EMBL" id="VIIS01002214">
    <property type="protein sequence ID" value="KAF0287061.1"/>
    <property type="molecule type" value="Genomic_DNA"/>
</dbReference>
<comment type="caution">
    <text evidence="4">The sequence shown here is derived from an EMBL/GenBank/DDBJ whole genome shotgun (WGS) entry which is preliminary data.</text>
</comment>
<evidence type="ECO:0000313" key="5">
    <source>
        <dbReference type="Proteomes" id="UP000440578"/>
    </source>
</evidence>
<accession>A0A6A4VBP9</accession>
<dbReference type="PANTHER" id="PTHR12236:SF75">
    <property type="entry name" value="CUTICULAR PROTEIN 62BB, ISOFORM A"/>
    <property type="match status" value="1"/>
</dbReference>
<organism evidence="4 5">
    <name type="scientific">Amphibalanus amphitrite</name>
    <name type="common">Striped barnacle</name>
    <name type="synonym">Balanus amphitrite</name>
    <dbReference type="NCBI Taxonomy" id="1232801"/>
    <lineage>
        <taxon>Eukaryota</taxon>
        <taxon>Metazoa</taxon>
        <taxon>Ecdysozoa</taxon>
        <taxon>Arthropoda</taxon>
        <taxon>Crustacea</taxon>
        <taxon>Multicrustacea</taxon>
        <taxon>Cirripedia</taxon>
        <taxon>Thoracica</taxon>
        <taxon>Thoracicalcarea</taxon>
        <taxon>Balanomorpha</taxon>
        <taxon>Balanoidea</taxon>
        <taxon>Balanidae</taxon>
        <taxon>Amphibalaninae</taxon>
        <taxon>Amphibalanus</taxon>
    </lineage>
</organism>
<keyword evidence="3" id="KW-0732">Signal</keyword>
<reference evidence="4 5" key="1">
    <citation type="submission" date="2019-07" db="EMBL/GenBank/DDBJ databases">
        <title>Draft genome assembly of a fouling barnacle, Amphibalanus amphitrite (Darwin, 1854): The first reference genome for Thecostraca.</title>
        <authorList>
            <person name="Kim W."/>
        </authorList>
    </citation>
    <scope>NUCLEOTIDE SEQUENCE [LARGE SCALE GENOMIC DNA]</scope>
    <source>
        <strain evidence="4">SNU_AA5</strain>
        <tissue evidence="4">Soma without cirri and trophi</tissue>
    </source>
</reference>
<dbReference type="Pfam" id="PF00379">
    <property type="entry name" value="Chitin_bind_4"/>
    <property type="match status" value="1"/>
</dbReference>
<dbReference type="PROSITE" id="PS51155">
    <property type="entry name" value="CHIT_BIND_RR_2"/>
    <property type="match status" value="1"/>
</dbReference>
<dbReference type="Proteomes" id="UP000440578">
    <property type="component" value="Unassembled WGS sequence"/>
</dbReference>
<protein>
    <submittedName>
        <fullName evidence="4">Larval cuticle protein A2B</fullName>
    </submittedName>
</protein>
<name>A0A6A4VBP9_AMPAM</name>
<dbReference type="GO" id="GO:0005615">
    <property type="term" value="C:extracellular space"/>
    <property type="evidence" value="ECO:0007669"/>
    <property type="project" value="TreeGrafter"/>
</dbReference>
<dbReference type="InterPro" id="IPR051217">
    <property type="entry name" value="Insect_Cuticle_Struc_Prot"/>
</dbReference>
<dbReference type="InterPro" id="IPR000618">
    <property type="entry name" value="Insect_cuticle"/>
</dbReference>
<dbReference type="PRINTS" id="PR00947">
    <property type="entry name" value="CUTICLE"/>
</dbReference>
<sequence>MALKVVAALSALAALAAGRPEHGYGAVVVGEAPVARSLEVVDYVNPHPRYDFNYGVSDPYSGDHKSHVESRDGGVVRGQYRLVDADGTERVVTYTADDINGFQATHGGARVYSAVPAAVSHQQVSKAEGPDVPVVRERVHTAPMVAKVPAPTARRPHPSYGYQAPADTYRSGHGSVAVSPYGHQAPADTYRSGYPVYQQPAYIYNY</sequence>
<feature type="chain" id="PRO_5025605617" evidence="3">
    <location>
        <begin position="19"/>
        <end position="206"/>
    </location>
</feature>
<evidence type="ECO:0000256" key="2">
    <source>
        <dbReference type="PROSITE-ProRule" id="PRU00497"/>
    </source>
</evidence>
<feature type="signal peptide" evidence="3">
    <location>
        <begin position="1"/>
        <end position="18"/>
    </location>
</feature>
<proteinExistence type="predicted"/>
<dbReference type="GO" id="GO:0042302">
    <property type="term" value="F:structural constituent of cuticle"/>
    <property type="evidence" value="ECO:0007669"/>
    <property type="project" value="UniProtKB-UniRule"/>
</dbReference>
<evidence type="ECO:0000256" key="3">
    <source>
        <dbReference type="SAM" id="SignalP"/>
    </source>
</evidence>
<dbReference type="PROSITE" id="PS00233">
    <property type="entry name" value="CHIT_BIND_RR_1"/>
    <property type="match status" value="1"/>
</dbReference>
<dbReference type="PANTHER" id="PTHR12236">
    <property type="entry name" value="STRUCTURAL CONTITUENT OF CUTICLE"/>
    <property type="match status" value="1"/>
</dbReference>